<proteinExistence type="predicted"/>
<dbReference type="SUPFAM" id="SSF54826">
    <property type="entry name" value="Enolase N-terminal domain-like"/>
    <property type="match status" value="1"/>
</dbReference>
<dbReference type="RefSeq" id="WP_200318992.1">
    <property type="nucleotide sequence ID" value="NZ_JAENJH010000003.1"/>
</dbReference>
<dbReference type="GO" id="GO:0016836">
    <property type="term" value="F:hydro-lyase activity"/>
    <property type="evidence" value="ECO:0007669"/>
    <property type="project" value="TreeGrafter"/>
</dbReference>
<sequence>MSITAVRARGVRIPVKAGISQSTRKLVQRDYVIVTIEDSETEAVGVGVSYVGTAGGRSAAEAIDDVLASTLLGADPGDIAGLWARLYQESLMQGRRGMVVRCLAAIDIALWDLAGKRAGQPLARLLGGRSGGIPAYASGGYYRAGDPDPAATVRAEIELNRSLGFVDHKIKVGGLRPTEDAKRVAAAIEVIDGTGRLAVDANNAYGTPAEAILATRILERAAGDAGLRWMEEPLSPEDIAGHARIASAVDTPVATGEIHQTRWEFQSLLTQNAAAILQADAGVVGGVSEWLTIARTALTFGVPVAPHWHANLHVHLVAASENGLVVEHFSKDKGIYNLEEIMTPESRLAFVDGQVIVPERPGIGWEFDEAMIGKYEL</sequence>
<dbReference type="SMART" id="SM00922">
    <property type="entry name" value="MR_MLE"/>
    <property type="match status" value="1"/>
</dbReference>
<keyword evidence="2" id="KW-0479">Metal-binding</keyword>
<dbReference type="InterPro" id="IPR046945">
    <property type="entry name" value="RHMD-like"/>
</dbReference>
<evidence type="ECO:0000313" key="6">
    <source>
        <dbReference type="Proteomes" id="UP000635245"/>
    </source>
</evidence>
<dbReference type="AlphaFoldDB" id="A0A934QTK6"/>
<evidence type="ECO:0000313" key="5">
    <source>
        <dbReference type="EMBL" id="MBK1786001.1"/>
    </source>
</evidence>
<dbReference type="SFLD" id="SFLDG00179">
    <property type="entry name" value="mandelate_racemase"/>
    <property type="match status" value="1"/>
</dbReference>
<gene>
    <name evidence="5" type="ORF">JHE00_16855</name>
</gene>
<dbReference type="Proteomes" id="UP000635245">
    <property type="component" value="Unassembled WGS sequence"/>
</dbReference>
<dbReference type="PANTHER" id="PTHR13794">
    <property type="entry name" value="ENOLASE SUPERFAMILY, MANDELATE RACEMASE"/>
    <property type="match status" value="1"/>
</dbReference>
<dbReference type="Pfam" id="PF02746">
    <property type="entry name" value="MR_MLE_N"/>
    <property type="match status" value="1"/>
</dbReference>
<dbReference type="InterPro" id="IPR029017">
    <property type="entry name" value="Enolase-like_N"/>
</dbReference>
<dbReference type="Gene3D" id="3.20.20.120">
    <property type="entry name" value="Enolase-like C-terminal domain"/>
    <property type="match status" value="1"/>
</dbReference>
<dbReference type="InterPro" id="IPR013341">
    <property type="entry name" value="Mandelate_racemase_N_dom"/>
</dbReference>
<dbReference type="SUPFAM" id="SSF51604">
    <property type="entry name" value="Enolase C-terminal domain-like"/>
    <property type="match status" value="1"/>
</dbReference>
<comment type="cofactor">
    <cofactor evidence="1">
        <name>Mg(2+)</name>
        <dbReference type="ChEBI" id="CHEBI:18420"/>
    </cofactor>
</comment>
<dbReference type="GO" id="GO:0000287">
    <property type="term" value="F:magnesium ion binding"/>
    <property type="evidence" value="ECO:0007669"/>
    <property type="project" value="TreeGrafter"/>
</dbReference>
<dbReference type="Gene3D" id="3.30.390.10">
    <property type="entry name" value="Enolase-like, N-terminal domain"/>
    <property type="match status" value="1"/>
</dbReference>
<dbReference type="PANTHER" id="PTHR13794:SF58">
    <property type="entry name" value="MITOCHONDRIAL ENOLASE SUPERFAMILY MEMBER 1"/>
    <property type="match status" value="1"/>
</dbReference>
<dbReference type="CDD" id="cd03316">
    <property type="entry name" value="MR_like"/>
    <property type="match status" value="1"/>
</dbReference>
<dbReference type="EMBL" id="JAENJH010000003">
    <property type="protein sequence ID" value="MBK1786001.1"/>
    <property type="molecule type" value="Genomic_DNA"/>
</dbReference>
<organism evidence="5 6">
    <name type="scientific">Prauserella cavernicola</name>
    <dbReference type="NCBI Taxonomy" id="2800127"/>
    <lineage>
        <taxon>Bacteria</taxon>
        <taxon>Bacillati</taxon>
        <taxon>Actinomycetota</taxon>
        <taxon>Actinomycetes</taxon>
        <taxon>Pseudonocardiales</taxon>
        <taxon>Pseudonocardiaceae</taxon>
        <taxon>Prauserella</taxon>
    </lineage>
</organism>
<name>A0A934QTK6_9PSEU</name>
<dbReference type="InterPro" id="IPR036849">
    <property type="entry name" value="Enolase-like_C_sf"/>
</dbReference>
<keyword evidence="6" id="KW-1185">Reference proteome</keyword>
<evidence type="ECO:0000256" key="2">
    <source>
        <dbReference type="ARBA" id="ARBA00022723"/>
    </source>
</evidence>
<keyword evidence="3" id="KW-0460">Magnesium</keyword>
<dbReference type="GO" id="GO:0016052">
    <property type="term" value="P:carbohydrate catabolic process"/>
    <property type="evidence" value="ECO:0007669"/>
    <property type="project" value="TreeGrafter"/>
</dbReference>
<feature type="domain" description="Mandelate racemase/muconate lactonizing enzyme C-terminal" evidence="4">
    <location>
        <begin position="149"/>
        <end position="252"/>
    </location>
</feature>
<dbReference type="SFLD" id="SFLDS00001">
    <property type="entry name" value="Enolase"/>
    <property type="match status" value="1"/>
</dbReference>
<evidence type="ECO:0000259" key="4">
    <source>
        <dbReference type="SMART" id="SM00922"/>
    </source>
</evidence>
<reference evidence="5" key="1">
    <citation type="submission" date="2020-12" db="EMBL/GenBank/DDBJ databases">
        <title>Prauserella sp. ASG 168, a novel actinomycete isolated from cave rock.</title>
        <authorList>
            <person name="Suriyachadkun C."/>
        </authorList>
    </citation>
    <scope>NUCLEOTIDE SEQUENCE</scope>
    <source>
        <strain evidence="5">ASG 168</strain>
    </source>
</reference>
<evidence type="ECO:0000256" key="1">
    <source>
        <dbReference type="ARBA" id="ARBA00001946"/>
    </source>
</evidence>
<evidence type="ECO:0000256" key="3">
    <source>
        <dbReference type="ARBA" id="ARBA00022842"/>
    </source>
</evidence>
<accession>A0A934QTK6</accession>
<comment type="caution">
    <text evidence="5">The sequence shown here is derived from an EMBL/GenBank/DDBJ whole genome shotgun (WGS) entry which is preliminary data.</text>
</comment>
<dbReference type="Pfam" id="PF13378">
    <property type="entry name" value="MR_MLE_C"/>
    <property type="match status" value="1"/>
</dbReference>
<protein>
    <submittedName>
        <fullName evidence="5">Mandelate racemase/muconate lactonizing enzyme family protein</fullName>
    </submittedName>
</protein>
<dbReference type="InterPro" id="IPR029065">
    <property type="entry name" value="Enolase_C-like"/>
</dbReference>
<dbReference type="InterPro" id="IPR013342">
    <property type="entry name" value="Mandelate_racemase_C"/>
</dbReference>